<accession>A0ABV9LT71</accession>
<organism evidence="2 3">
    <name type="scientific">Glaciecola siphonariae</name>
    <dbReference type="NCBI Taxonomy" id="521012"/>
    <lineage>
        <taxon>Bacteria</taxon>
        <taxon>Pseudomonadati</taxon>
        <taxon>Pseudomonadota</taxon>
        <taxon>Gammaproteobacteria</taxon>
        <taxon>Alteromonadales</taxon>
        <taxon>Alteromonadaceae</taxon>
        <taxon>Glaciecola</taxon>
    </lineage>
</organism>
<gene>
    <name evidence="2" type="ORF">ACFO4O_03135</name>
</gene>
<proteinExistence type="predicted"/>
<feature type="domain" description="FAD-dependent protein C-terminal" evidence="1">
    <location>
        <begin position="288"/>
        <end position="484"/>
    </location>
</feature>
<dbReference type="RefSeq" id="WP_382405889.1">
    <property type="nucleotide sequence ID" value="NZ_JBHSGU010000002.1"/>
</dbReference>
<sequence>MLRLTDIKLPLNHNEQALELAILGKLAIAKEQLIAFSMFKRGYDARNNRDIQLIYTLDVELSNQDQLLEKFAGDPHVRLTPDMTYKFVTQAPKNLQHRPVVVGLGPCGLFAALILAQMGFKPIVLERGKAVRERTKDTFGFWRKQPLNPESNVQFGEGGAGTFSDGKLYSQVKDRKHYGRKVLHEFVAAGAPDEIMYVSKPHIGTFKLVNMVEKMREQIISLGGEIRFSTRVEKLDLVAKGKGFALKGLHLSDDKYLEAKQVILAVGHSARDTFASLYEQGVYIEAKPFSVGFRIEHEQSMIDQCRFGENAGNPILGAADYKLVHHCKSGRTVYSFCMCPGGTVVAAASEPGRVVTNGMSQYSRHERNANSAIVVGITPEKDYPGHPLAGIDLQRSLEEMAFSAGGENYHAPAQLIGDFLAGKSSEALGEVNPSYTPGVTLTDLSKVVPDFVSEAIREAIPAFNRQIKGFAKSDGLLTGVETRTSSPICIKRSGDYQSVNVEGLYPAGEGAGYAGGIWSAGIDGIRVAEALALAYEQSQEAKNAGV</sequence>
<keyword evidence="3" id="KW-1185">Reference proteome</keyword>
<dbReference type="Gene3D" id="3.30.70.2700">
    <property type="match status" value="1"/>
</dbReference>
<dbReference type="InterPro" id="IPR028348">
    <property type="entry name" value="FAD-binding_protein"/>
</dbReference>
<protein>
    <submittedName>
        <fullName evidence="2">NAD(P)/FAD-dependent oxidoreductase</fullName>
    </submittedName>
</protein>
<dbReference type="InterPro" id="IPR036188">
    <property type="entry name" value="FAD/NAD-bd_sf"/>
</dbReference>
<dbReference type="PIRSF" id="PIRSF038984">
    <property type="entry name" value="FAD_binding_protein"/>
    <property type="match status" value="1"/>
</dbReference>
<dbReference type="PANTHER" id="PTHR42842:SF3">
    <property type="entry name" value="FAD_NAD(P)-BINDING OXIDOREDUCTASE FAMILY PROTEIN"/>
    <property type="match status" value="1"/>
</dbReference>
<dbReference type="EMBL" id="JBHSGU010000002">
    <property type="protein sequence ID" value="MFC4699148.1"/>
    <property type="molecule type" value="Genomic_DNA"/>
</dbReference>
<evidence type="ECO:0000313" key="3">
    <source>
        <dbReference type="Proteomes" id="UP001595897"/>
    </source>
</evidence>
<evidence type="ECO:0000313" key="2">
    <source>
        <dbReference type="EMBL" id="MFC4699148.1"/>
    </source>
</evidence>
<dbReference type="Pfam" id="PF21688">
    <property type="entry name" value="FAD-depend_C"/>
    <property type="match status" value="1"/>
</dbReference>
<dbReference type="SUPFAM" id="SSF51905">
    <property type="entry name" value="FAD/NAD(P)-binding domain"/>
    <property type="match status" value="1"/>
</dbReference>
<evidence type="ECO:0000259" key="1">
    <source>
        <dbReference type="Pfam" id="PF21688"/>
    </source>
</evidence>
<dbReference type="Gene3D" id="3.50.50.60">
    <property type="entry name" value="FAD/NAD(P)-binding domain"/>
    <property type="match status" value="2"/>
</dbReference>
<dbReference type="PANTHER" id="PTHR42842">
    <property type="entry name" value="FAD/NAD(P)-BINDING OXIDOREDUCTASE"/>
    <property type="match status" value="1"/>
</dbReference>
<comment type="caution">
    <text evidence="2">The sequence shown here is derived from an EMBL/GenBank/DDBJ whole genome shotgun (WGS) entry which is preliminary data.</text>
</comment>
<dbReference type="Proteomes" id="UP001595897">
    <property type="component" value="Unassembled WGS sequence"/>
</dbReference>
<dbReference type="InterPro" id="IPR049516">
    <property type="entry name" value="FAD-depend_C"/>
</dbReference>
<reference evidence="3" key="1">
    <citation type="journal article" date="2019" name="Int. J. Syst. Evol. Microbiol.">
        <title>The Global Catalogue of Microorganisms (GCM) 10K type strain sequencing project: providing services to taxonomists for standard genome sequencing and annotation.</title>
        <authorList>
            <consortium name="The Broad Institute Genomics Platform"/>
            <consortium name="The Broad Institute Genome Sequencing Center for Infectious Disease"/>
            <person name="Wu L."/>
            <person name="Ma J."/>
        </authorList>
    </citation>
    <scope>NUCLEOTIDE SEQUENCE [LARGE SCALE GENOMIC DNA]</scope>
    <source>
        <strain evidence="3">KACC 12507</strain>
    </source>
</reference>
<name>A0ABV9LT71_9ALTE</name>